<dbReference type="Pfam" id="PF00582">
    <property type="entry name" value="Usp"/>
    <property type="match status" value="1"/>
</dbReference>
<feature type="domain" description="UspA" evidence="2">
    <location>
        <begin position="1"/>
        <end position="147"/>
    </location>
</feature>
<dbReference type="InterPro" id="IPR006015">
    <property type="entry name" value="Universal_stress_UspA"/>
</dbReference>
<dbReference type="InterPro" id="IPR014729">
    <property type="entry name" value="Rossmann-like_a/b/a_fold"/>
</dbReference>
<dbReference type="EMBL" id="LT158599">
    <property type="protein sequence ID" value="CVK33718.1"/>
    <property type="molecule type" value="Genomic_DNA"/>
</dbReference>
<sequence length="157" mass="16880">MFRTVLVAVDGSEISHRALEEALAVARAMQASVHAVHVVQTGVYPTMILNNLEPPDIAQQAVLDSLEREADEILADTDRRAAAAGLRITPHKRWGHPGAEIIALAQELAADLTVVGSHGRGRLDRLFLGSVSSYVVDHATSTVMVVRAGSTAQDRER</sequence>
<evidence type="ECO:0000313" key="3">
    <source>
        <dbReference type="EMBL" id="CVK33718.1"/>
    </source>
</evidence>
<protein>
    <recommendedName>
        <fullName evidence="2">UspA domain-containing protein</fullName>
    </recommendedName>
</protein>
<dbReference type="PANTHER" id="PTHR46268">
    <property type="entry name" value="STRESS RESPONSE PROTEIN NHAX"/>
    <property type="match status" value="1"/>
</dbReference>
<dbReference type="RefSeq" id="WP_062264863.1">
    <property type="nucleotide sequence ID" value="NZ_LT158599.1"/>
</dbReference>
<proteinExistence type="inferred from homology"/>
<dbReference type="CDD" id="cd00293">
    <property type="entry name" value="USP-like"/>
    <property type="match status" value="1"/>
</dbReference>
<dbReference type="PRINTS" id="PR01438">
    <property type="entry name" value="UNVRSLSTRESS"/>
</dbReference>
<dbReference type="Proteomes" id="UP000069850">
    <property type="component" value="Chromosome 1"/>
</dbReference>
<organism evidence="3 4">
    <name type="scientific">Methanoculleus bourgensis</name>
    <dbReference type="NCBI Taxonomy" id="83986"/>
    <lineage>
        <taxon>Archaea</taxon>
        <taxon>Methanobacteriati</taxon>
        <taxon>Methanobacteriota</taxon>
        <taxon>Stenosarchaea group</taxon>
        <taxon>Methanomicrobia</taxon>
        <taxon>Methanomicrobiales</taxon>
        <taxon>Methanomicrobiaceae</taxon>
        <taxon>Methanoculleus</taxon>
    </lineage>
</organism>
<dbReference type="InterPro" id="IPR006016">
    <property type="entry name" value="UspA"/>
</dbReference>
<dbReference type="OrthoDB" id="105697at2157"/>
<gene>
    <name evidence="3" type="ORF">MMAB1_2505</name>
</gene>
<comment type="similarity">
    <text evidence="1">Belongs to the universal stress protein A family.</text>
</comment>
<name>A0A0X3BNU4_9EURY</name>
<evidence type="ECO:0000259" key="2">
    <source>
        <dbReference type="Pfam" id="PF00582"/>
    </source>
</evidence>
<dbReference type="Gene3D" id="3.40.50.620">
    <property type="entry name" value="HUPs"/>
    <property type="match status" value="1"/>
</dbReference>
<dbReference type="PANTHER" id="PTHR46268:SF6">
    <property type="entry name" value="UNIVERSAL STRESS PROTEIN UP12"/>
    <property type="match status" value="1"/>
</dbReference>
<dbReference type="SUPFAM" id="SSF52402">
    <property type="entry name" value="Adenine nucleotide alpha hydrolases-like"/>
    <property type="match status" value="1"/>
</dbReference>
<evidence type="ECO:0000313" key="4">
    <source>
        <dbReference type="Proteomes" id="UP000069850"/>
    </source>
</evidence>
<evidence type="ECO:0000256" key="1">
    <source>
        <dbReference type="ARBA" id="ARBA00008791"/>
    </source>
</evidence>
<reference evidence="3 4" key="1">
    <citation type="submission" date="2016-01" db="EMBL/GenBank/DDBJ databases">
        <authorList>
            <person name="Manzoor S."/>
        </authorList>
    </citation>
    <scope>NUCLEOTIDE SEQUENCE [LARGE SCALE GENOMIC DNA]</scope>
    <source>
        <strain evidence="3">Methanoculleus sp MAB1</strain>
    </source>
</reference>
<dbReference type="GeneID" id="27138142"/>
<dbReference type="KEGG" id="mema:MMAB1_2505"/>
<accession>A0A0X3BNU4</accession>
<dbReference type="AlphaFoldDB" id="A0A0X3BNU4"/>